<dbReference type="Proteomes" id="UP001529510">
    <property type="component" value="Unassembled WGS sequence"/>
</dbReference>
<evidence type="ECO:0000313" key="2">
    <source>
        <dbReference type="Proteomes" id="UP001529510"/>
    </source>
</evidence>
<dbReference type="AlphaFoldDB" id="A0ABD0NSU5"/>
<evidence type="ECO:0000313" key="1">
    <source>
        <dbReference type="EMBL" id="KAL0164978.1"/>
    </source>
</evidence>
<accession>A0ABD0NSU5</accession>
<reference evidence="1 2" key="1">
    <citation type="submission" date="2024-05" db="EMBL/GenBank/DDBJ databases">
        <title>Genome sequencing and assembly of Indian major carp, Cirrhinus mrigala (Hamilton, 1822).</title>
        <authorList>
            <person name="Mohindra V."/>
            <person name="Chowdhury L.M."/>
            <person name="Lal K."/>
            <person name="Jena J.K."/>
        </authorList>
    </citation>
    <scope>NUCLEOTIDE SEQUENCE [LARGE SCALE GENOMIC DNA]</scope>
    <source>
        <strain evidence="1">CM1030</strain>
        <tissue evidence="1">Blood</tissue>
    </source>
</reference>
<sequence>MSLAPRLLPSSFLDTELKWPRYTEADGQNHWHPALVTSDDRLFVSSCPDLHFCSSGAFFLWSAASALLHSPSFGDPAGDTDSSSNHLFDDIIAAKRQQ</sequence>
<comment type="caution">
    <text evidence="1">The sequence shown here is derived from an EMBL/GenBank/DDBJ whole genome shotgun (WGS) entry which is preliminary data.</text>
</comment>
<name>A0ABD0NSU5_CIRMR</name>
<gene>
    <name evidence="1" type="ORF">M9458_040731</name>
</gene>
<proteinExistence type="predicted"/>
<dbReference type="EMBL" id="JAMKFB020000020">
    <property type="protein sequence ID" value="KAL0164978.1"/>
    <property type="molecule type" value="Genomic_DNA"/>
</dbReference>
<organism evidence="1 2">
    <name type="scientific">Cirrhinus mrigala</name>
    <name type="common">Mrigala</name>
    <dbReference type="NCBI Taxonomy" id="683832"/>
    <lineage>
        <taxon>Eukaryota</taxon>
        <taxon>Metazoa</taxon>
        <taxon>Chordata</taxon>
        <taxon>Craniata</taxon>
        <taxon>Vertebrata</taxon>
        <taxon>Euteleostomi</taxon>
        <taxon>Actinopterygii</taxon>
        <taxon>Neopterygii</taxon>
        <taxon>Teleostei</taxon>
        <taxon>Ostariophysi</taxon>
        <taxon>Cypriniformes</taxon>
        <taxon>Cyprinidae</taxon>
        <taxon>Labeoninae</taxon>
        <taxon>Labeonini</taxon>
        <taxon>Cirrhinus</taxon>
    </lineage>
</organism>
<feature type="non-terminal residue" evidence="1">
    <location>
        <position position="98"/>
    </location>
</feature>
<keyword evidence="2" id="KW-1185">Reference proteome</keyword>
<protein>
    <submittedName>
        <fullName evidence="1">Uncharacterized protein</fullName>
    </submittedName>
</protein>